<keyword evidence="8" id="KW-1185">Reference proteome</keyword>
<organism evidence="7 8">
    <name type="scientific">Anaerobaca lacustris</name>
    <dbReference type="NCBI Taxonomy" id="3044600"/>
    <lineage>
        <taxon>Bacteria</taxon>
        <taxon>Pseudomonadati</taxon>
        <taxon>Planctomycetota</taxon>
        <taxon>Phycisphaerae</taxon>
        <taxon>Sedimentisphaerales</taxon>
        <taxon>Anaerobacaceae</taxon>
        <taxon>Anaerobaca</taxon>
    </lineage>
</organism>
<keyword evidence="2" id="KW-0479">Metal-binding</keyword>
<reference evidence="7" key="1">
    <citation type="submission" date="2023-05" db="EMBL/GenBank/DDBJ databases">
        <title>Anaerotaeda fermentans gen. nov., sp. nov., a novel anaerobic planctomycete of the new family within the order Sedimentisphaerales isolated from Taman Peninsula, Russia.</title>
        <authorList>
            <person name="Khomyakova M.A."/>
            <person name="Merkel A.Y."/>
            <person name="Slobodkin A.I."/>
        </authorList>
    </citation>
    <scope>NUCLEOTIDE SEQUENCE</scope>
    <source>
        <strain evidence="7">M17dextr</strain>
    </source>
</reference>
<evidence type="ECO:0000313" key="7">
    <source>
        <dbReference type="EMBL" id="MDI6451030.1"/>
    </source>
</evidence>
<dbReference type="Pfam" id="PF02633">
    <property type="entry name" value="Creatininase"/>
    <property type="match status" value="1"/>
</dbReference>
<protein>
    <submittedName>
        <fullName evidence="7">Creatininase family protein</fullName>
    </submittedName>
</protein>
<keyword evidence="3" id="KW-0378">Hydrolase</keyword>
<dbReference type="GO" id="GO:0009231">
    <property type="term" value="P:riboflavin biosynthetic process"/>
    <property type="evidence" value="ECO:0007669"/>
    <property type="project" value="TreeGrafter"/>
</dbReference>
<dbReference type="InterPro" id="IPR006311">
    <property type="entry name" value="TAT_signal"/>
</dbReference>
<sequence>MTRKLRRRELLSAGAAGALFGSLSRGSEAEVSDLPASKEVRLEFLRPKELEEARAACATIFQPLGTIEWHGVHNVVGVDAVKAHALCVGAAQTGGGLVAPSLYGGVGGLNEPHTFIMDPEDDVFSRLLRPWLEQLCREMARDGFRAIIILTGHYGAAQQIVVRETAVRMSRALAIPVLGTPEYMLALDVDYTGDHAAWGETSLMMHLYPDTVRLSRLGDPPHRGVHGRDPKSQASAEDGRVLTETIVSRLATLARKMPTWDYETLDRFVDTEAALVARQLTAPRGKAPIWAAWSNVGTAMRDYGRLLAEERFEEIKACVARLGVRG</sequence>
<dbReference type="Proteomes" id="UP001431776">
    <property type="component" value="Unassembled WGS sequence"/>
</dbReference>
<comment type="similarity">
    <text evidence="5">Belongs to the creatininase superfamily.</text>
</comment>
<comment type="cofactor">
    <cofactor evidence="1">
        <name>Zn(2+)</name>
        <dbReference type="ChEBI" id="CHEBI:29105"/>
    </cofactor>
</comment>
<dbReference type="RefSeq" id="WP_349246438.1">
    <property type="nucleotide sequence ID" value="NZ_JASCXX010000027.1"/>
</dbReference>
<dbReference type="SUPFAM" id="SSF102215">
    <property type="entry name" value="Creatininase"/>
    <property type="match status" value="1"/>
</dbReference>
<keyword evidence="4" id="KW-0862">Zinc</keyword>
<dbReference type="EMBL" id="JASCXX010000027">
    <property type="protein sequence ID" value="MDI6451030.1"/>
    <property type="molecule type" value="Genomic_DNA"/>
</dbReference>
<dbReference type="Gene3D" id="3.40.50.10310">
    <property type="entry name" value="Creatininase"/>
    <property type="match status" value="1"/>
</dbReference>
<evidence type="ECO:0000256" key="4">
    <source>
        <dbReference type="ARBA" id="ARBA00022833"/>
    </source>
</evidence>
<proteinExistence type="inferred from homology"/>
<dbReference type="InterPro" id="IPR024087">
    <property type="entry name" value="Creatininase-like_sf"/>
</dbReference>
<evidence type="ECO:0000256" key="2">
    <source>
        <dbReference type="ARBA" id="ARBA00022723"/>
    </source>
</evidence>
<evidence type="ECO:0000256" key="6">
    <source>
        <dbReference type="SAM" id="MobiDB-lite"/>
    </source>
</evidence>
<accession>A0AAW6U2A7</accession>
<evidence type="ECO:0000256" key="5">
    <source>
        <dbReference type="ARBA" id="ARBA00024029"/>
    </source>
</evidence>
<evidence type="ECO:0000256" key="1">
    <source>
        <dbReference type="ARBA" id="ARBA00001947"/>
    </source>
</evidence>
<feature type="region of interest" description="Disordered" evidence="6">
    <location>
        <begin position="218"/>
        <end position="237"/>
    </location>
</feature>
<dbReference type="PROSITE" id="PS51318">
    <property type="entry name" value="TAT"/>
    <property type="match status" value="1"/>
</dbReference>
<gene>
    <name evidence="7" type="ORF">QJ522_18360</name>
</gene>
<dbReference type="PANTHER" id="PTHR35005:SF1">
    <property type="entry name" value="2-AMINO-5-FORMYLAMINO-6-RIBOSYLAMINOPYRIMIDIN-4(3H)-ONE 5'-MONOPHOSPHATE DEFORMYLASE"/>
    <property type="match status" value="1"/>
</dbReference>
<name>A0AAW6U2A7_9BACT</name>
<comment type="caution">
    <text evidence="7">The sequence shown here is derived from an EMBL/GenBank/DDBJ whole genome shotgun (WGS) entry which is preliminary data.</text>
</comment>
<dbReference type="PANTHER" id="PTHR35005">
    <property type="entry name" value="3-DEHYDRO-SCYLLO-INOSOSE HYDROLASE"/>
    <property type="match status" value="1"/>
</dbReference>
<feature type="compositionally biased region" description="Basic and acidic residues" evidence="6">
    <location>
        <begin position="219"/>
        <end position="237"/>
    </location>
</feature>
<dbReference type="GO" id="GO:0016811">
    <property type="term" value="F:hydrolase activity, acting on carbon-nitrogen (but not peptide) bonds, in linear amides"/>
    <property type="evidence" value="ECO:0007669"/>
    <property type="project" value="TreeGrafter"/>
</dbReference>
<dbReference type="AlphaFoldDB" id="A0AAW6U2A7"/>
<dbReference type="GO" id="GO:0046872">
    <property type="term" value="F:metal ion binding"/>
    <property type="evidence" value="ECO:0007669"/>
    <property type="project" value="UniProtKB-KW"/>
</dbReference>
<dbReference type="InterPro" id="IPR003785">
    <property type="entry name" value="Creatininase/forma_Hydrolase"/>
</dbReference>
<evidence type="ECO:0000256" key="3">
    <source>
        <dbReference type="ARBA" id="ARBA00022801"/>
    </source>
</evidence>
<evidence type="ECO:0000313" key="8">
    <source>
        <dbReference type="Proteomes" id="UP001431776"/>
    </source>
</evidence>